<feature type="chain" id="PRO_5046275678" description="Lipoprotein" evidence="1">
    <location>
        <begin position="23"/>
        <end position="208"/>
    </location>
</feature>
<proteinExistence type="predicted"/>
<keyword evidence="3" id="KW-1185">Reference proteome</keyword>
<name>A0ABS5V2P6_9GAMM</name>
<protein>
    <recommendedName>
        <fullName evidence="4">Lipoprotein</fullName>
    </recommendedName>
</protein>
<evidence type="ECO:0000313" key="2">
    <source>
        <dbReference type="EMBL" id="MBT1444723.1"/>
    </source>
</evidence>
<gene>
    <name evidence="2" type="ORF">KJI95_09340</name>
</gene>
<keyword evidence="1" id="KW-0732">Signal</keyword>
<dbReference type="Proteomes" id="UP001195903">
    <property type="component" value="Unassembled WGS sequence"/>
</dbReference>
<evidence type="ECO:0008006" key="4">
    <source>
        <dbReference type="Google" id="ProtNLM"/>
    </source>
</evidence>
<accession>A0ABS5V2P6</accession>
<dbReference type="RefSeq" id="WP_214506927.1">
    <property type="nucleotide sequence ID" value="NZ_JAHEPS010000003.1"/>
</dbReference>
<evidence type="ECO:0000313" key="3">
    <source>
        <dbReference type="Proteomes" id="UP001195903"/>
    </source>
</evidence>
<evidence type="ECO:0000256" key="1">
    <source>
        <dbReference type="SAM" id="SignalP"/>
    </source>
</evidence>
<comment type="caution">
    <text evidence="2">The sequence shown here is derived from an EMBL/GenBank/DDBJ whole genome shotgun (WGS) entry which is preliminary data.</text>
</comment>
<organism evidence="2 3">
    <name type="scientific">Shewanella jiangmenensis</name>
    <dbReference type="NCBI Taxonomy" id="2837387"/>
    <lineage>
        <taxon>Bacteria</taxon>
        <taxon>Pseudomonadati</taxon>
        <taxon>Pseudomonadota</taxon>
        <taxon>Gammaproteobacteria</taxon>
        <taxon>Alteromonadales</taxon>
        <taxon>Shewanellaceae</taxon>
        <taxon>Shewanella</taxon>
    </lineage>
</organism>
<reference evidence="2 3" key="1">
    <citation type="submission" date="2021-05" db="EMBL/GenBank/DDBJ databases">
        <title>Shewanella sp. JM162201.</title>
        <authorList>
            <person name="Xu S."/>
            <person name="Li A."/>
        </authorList>
    </citation>
    <scope>NUCLEOTIDE SEQUENCE [LARGE SCALE GENOMIC DNA]</scope>
    <source>
        <strain evidence="2 3">JM162201</strain>
    </source>
</reference>
<feature type="signal peptide" evidence="1">
    <location>
        <begin position="1"/>
        <end position="22"/>
    </location>
</feature>
<dbReference type="EMBL" id="JAHEPS010000003">
    <property type="protein sequence ID" value="MBT1444723.1"/>
    <property type="molecule type" value="Genomic_DNA"/>
</dbReference>
<sequence>MMNKFRPLLAAALSAVVITALPGCQTPPPPKKAVTAPVQDAVMWQLFTLNTKAPFVLNVPDTKVRSKLSEFVELGGHSYVKGQFEDGPVRGEVLLRYKDLQPLNASFRGLKLLIAPFMVANQGSGSFWYLGLYGLNEEKRAIGHLDSIFIGDRVDIRSFSPSDHAMLPVLVNGEVLVHAPGQPMAEPPRLMEIRRYEISWDGKILSLD</sequence>